<dbReference type="InterPro" id="IPR003362">
    <property type="entry name" value="Bact_transf"/>
</dbReference>
<evidence type="ECO:0000256" key="1">
    <source>
        <dbReference type="ARBA" id="ARBA00004141"/>
    </source>
</evidence>
<dbReference type="NCBIfam" id="TIGR03025">
    <property type="entry name" value="EPS_sugtrans"/>
    <property type="match status" value="1"/>
</dbReference>
<feature type="domain" description="Bacterial sugar transferase" evidence="8">
    <location>
        <begin position="315"/>
        <end position="501"/>
    </location>
</feature>
<keyword evidence="6 7" id="KW-0472">Membrane</keyword>
<feature type="transmembrane region" description="Helical" evidence="7">
    <location>
        <begin position="46"/>
        <end position="66"/>
    </location>
</feature>
<comment type="caution">
    <text evidence="9">The sequence shown here is derived from an EMBL/GenBank/DDBJ whole genome shotgun (WGS) entry which is preliminary data.</text>
</comment>
<evidence type="ECO:0000256" key="2">
    <source>
        <dbReference type="ARBA" id="ARBA00006464"/>
    </source>
</evidence>
<keyword evidence="4 7" id="KW-0812">Transmembrane</keyword>
<accession>A0A3L8P4C8</accession>
<dbReference type="InterPro" id="IPR017475">
    <property type="entry name" value="EPS_sugar_tfrase"/>
</dbReference>
<dbReference type="Pfam" id="PF02397">
    <property type="entry name" value="Bac_transf"/>
    <property type="match status" value="1"/>
</dbReference>
<keyword evidence="3 9" id="KW-0808">Transferase</keyword>
<evidence type="ECO:0000256" key="6">
    <source>
        <dbReference type="ARBA" id="ARBA00023136"/>
    </source>
</evidence>
<dbReference type="AlphaFoldDB" id="A0A3L8P4C8"/>
<sequence length="507" mass="55147">MGDLASDDAARVDLHERGRGATMTLLADRERLGALTQDLPSRASRLVPFVALVLDLLVIAGSLALATAGRSSAFLFARPADLSQSAAYLAPIVAVGWVLMLVIRGAYAADVFGVGTEEYRIVLAAGLLSAGLLGVGAYLLHVELSRGFFSILFLVGIPAMLLARFALRRLLQAARRRGALGRSVMIMGHAPYVDLISGVLGRQPWLGLRVVGCLTPDGDDGLTQAGVPVVGPIRNVAAAIAEHEVDVLVFAPGAYTSPSQIREAVWELEGRDVEFVVAPSMTDISSERIKMRPVGGLPLIHVTPPTWTDASRWGKRTFDVVGALFCLAVLSPVLVASAAWVKLHDGGPVLFRQRRTGRHGEEFSCLKFRSMVPDAERRLTELTTDDSTSVLFKMKRDPRVTRPGRVLRRFSIDELPQLINVLRGEMSLVGPRPPLPSEVSRYEGHTARRLHVRPGLTGLWQVSGRSDLSWEEAVRLDLYYVDNWSMIQDLNILLKTVGAVVSSRGAY</sequence>
<keyword evidence="10" id="KW-1185">Reference proteome</keyword>
<dbReference type="Pfam" id="PF13727">
    <property type="entry name" value="CoA_binding_3"/>
    <property type="match status" value="1"/>
</dbReference>
<dbReference type="GO" id="GO:0016780">
    <property type="term" value="F:phosphotransferase activity, for other substituted phosphate groups"/>
    <property type="evidence" value="ECO:0007669"/>
    <property type="project" value="TreeGrafter"/>
</dbReference>
<evidence type="ECO:0000259" key="8">
    <source>
        <dbReference type="Pfam" id="PF02397"/>
    </source>
</evidence>
<evidence type="ECO:0000256" key="4">
    <source>
        <dbReference type="ARBA" id="ARBA00022692"/>
    </source>
</evidence>
<evidence type="ECO:0000256" key="5">
    <source>
        <dbReference type="ARBA" id="ARBA00022989"/>
    </source>
</evidence>
<keyword evidence="5 7" id="KW-1133">Transmembrane helix</keyword>
<reference evidence="9 10" key="1">
    <citation type="submission" date="2018-10" db="EMBL/GenBank/DDBJ databases">
        <title>Marmoricola sp. 4Q3S-7 whole genome shotgun sequence.</title>
        <authorList>
            <person name="Li F."/>
        </authorList>
    </citation>
    <scope>NUCLEOTIDE SEQUENCE [LARGE SCALE GENOMIC DNA]</scope>
    <source>
        <strain evidence="9 10">4Q3S-7</strain>
    </source>
</reference>
<dbReference type="GO" id="GO:0016020">
    <property type="term" value="C:membrane"/>
    <property type="evidence" value="ECO:0007669"/>
    <property type="project" value="UniProtKB-SubCell"/>
</dbReference>
<evidence type="ECO:0000256" key="3">
    <source>
        <dbReference type="ARBA" id="ARBA00022679"/>
    </source>
</evidence>
<gene>
    <name evidence="9" type="ORF">D9V37_12140</name>
</gene>
<dbReference type="EMBL" id="RDBE01000007">
    <property type="protein sequence ID" value="RLV49288.1"/>
    <property type="molecule type" value="Genomic_DNA"/>
</dbReference>
<comment type="similarity">
    <text evidence="2">Belongs to the bacterial sugar transferase family.</text>
</comment>
<proteinExistence type="inferred from homology"/>
<feature type="transmembrane region" description="Helical" evidence="7">
    <location>
        <begin position="147"/>
        <end position="167"/>
    </location>
</feature>
<dbReference type="PANTHER" id="PTHR30576:SF10">
    <property type="entry name" value="SLL5057 PROTEIN"/>
    <property type="match status" value="1"/>
</dbReference>
<comment type="subcellular location">
    <subcellularLocation>
        <location evidence="1">Membrane</location>
        <topology evidence="1">Multi-pass membrane protein</topology>
    </subcellularLocation>
</comment>
<protein>
    <submittedName>
        <fullName evidence="9">Sugar transferase</fullName>
    </submittedName>
</protein>
<dbReference type="Proteomes" id="UP000281708">
    <property type="component" value="Unassembled WGS sequence"/>
</dbReference>
<feature type="transmembrane region" description="Helical" evidence="7">
    <location>
        <begin position="86"/>
        <end position="107"/>
    </location>
</feature>
<dbReference type="Gene3D" id="3.40.50.720">
    <property type="entry name" value="NAD(P)-binding Rossmann-like Domain"/>
    <property type="match status" value="1"/>
</dbReference>
<feature type="transmembrane region" description="Helical" evidence="7">
    <location>
        <begin position="320"/>
        <end position="341"/>
    </location>
</feature>
<organism evidence="9 10">
    <name type="scientific">Nocardioides mangrovicus</name>
    <dbReference type="NCBI Taxonomy" id="2478913"/>
    <lineage>
        <taxon>Bacteria</taxon>
        <taxon>Bacillati</taxon>
        <taxon>Actinomycetota</taxon>
        <taxon>Actinomycetes</taxon>
        <taxon>Propionibacteriales</taxon>
        <taxon>Nocardioidaceae</taxon>
        <taxon>Nocardioides</taxon>
    </lineage>
</organism>
<evidence type="ECO:0000256" key="7">
    <source>
        <dbReference type="SAM" id="Phobius"/>
    </source>
</evidence>
<evidence type="ECO:0000313" key="9">
    <source>
        <dbReference type="EMBL" id="RLV49288.1"/>
    </source>
</evidence>
<evidence type="ECO:0000313" key="10">
    <source>
        <dbReference type="Proteomes" id="UP000281708"/>
    </source>
</evidence>
<name>A0A3L8P4C8_9ACTN</name>
<dbReference type="PANTHER" id="PTHR30576">
    <property type="entry name" value="COLANIC BIOSYNTHESIS UDP-GLUCOSE LIPID CARRIER TRANSFERASE"/>
    <property type="match status" value="1"/>
</dbReference>
<feature type="transmembrane region" description="Helical" evidence="7">
    <location>
        <begin position="119"/>
        <end position="141"/>
    </location>
</feature>